<keyword evidence="6 8" id="KW-0808">Transferase</keyword>
<dbReference type="OrthoDB" id="9808590at2"/>
<dbReference type="CDD" id="cd03791">
    <property type="entry name" value="GT5_Glycogen_synthase_DULL1-like"/>
    <property type="match status" value="1"/>
</dbReference>
<dbReference type="Pfam" id="PF08323">
    <property type="entry name" value="Glyco_transf_5"/>
    <property type="match status" value="1"/>
</dbReference>
<evidence type="ECO:0000256" key="1">
    <source>
        <dbReference type="ARBA" id="ARBA00001478"/>
    </source>
</evidence>
<comment type="function">
    <text evidence="2 8">Synthesizes alpha-1,4-glucan chains using ADP-glucose.</text>
</comment>
<feature type="domain" description="Starch synthase catalytic" evidence="10">
    <location>
        <begin position="2"/>
        <end position="238"/>
    </location>
</feature>
<name>A0A401JZH3_9PROT</name>
<evidence type="ECO:0000259" key="9">
    <source>
        <dbReference type="Pfam" id="PF00534"/>
    </source>
</evidence>
<dbReference type="PANTHER" id="PTHR45825">
    <property type="entry name" value="GRANULE-BOUND STARCH SYNTHASE 1, CHLOROPLASTIC/AMYLOPLASTIC"/>
    <property type="match status" value="1"/>
</dbReference>
<feature type="binding site" evidence="8">
    <location>
        <position position="15"/>
    </location>
    <ligand>
        <name>ADP-alpha-D-glucose</name>
        <dbReference type="ChEBI" id="CHEBI:57498"/>
    </ligand>
</feature>
<dbReference type="GO" id="GO:0005978">
    <property type="term" value="P:glycogen biosynthetic process"/>
    <property type="evidence" value="ECO:0007669"/>
    <property type="project" value="UniProtKB-UniRule"/>
</dbReference>
<dbReference type="UniPathway" id="UPA00164"/>
<evidence type="ECO:0000256" key="5">
    <source>
        <dbReference type="ARBA" id="ARBA00022676"/>
    </source>
</evidence>
<evidence type="ECO:0000256" key="4">
    <source>
        <dbReference type="ARBA" id="ARBA00010281"/>
    </source>
</evidence>
<comment type="catalytic activity">
    <reaction evidence="1 8">
        <text>[(1-&gt;4)-alpha-D-glucosyl](n) + ADP-alpha-D-glucose = [(1-&gt;4)-alpha-D-glucosyl](n+1) + ADP + H(+)</text>
        <dbReference type="Rhea" id="RHEA:18189"/>
        <dbReference type="Rhea" id="RHEA-COMP:9584"/>
        <dbReference type="Rhea" id="RHEA-COMP:9587"/>
        <dbReference type="ChEBI" id="CHEBI:15378"/>
        <dbReference type="ChEBI" id="CHEBI:15444"/>
        <dbReference type="ChEBI" id="CHEBI:57498"/>
        <dbReference type="ChEBI" id="CHEBI:456216"/>
        <dbReference type="EC" id="2.4.1.21"/>
    </reaction>
</comment>
<dbReference type="InterPro" id="IPR011835">
    <property type="entry name" value="GS/SS"/>
</dbReference>
<evidence type="ECO:0000313" key="12">
    <source>
        <dbReference type="Proteomes" id="UP000286806"/>
    </source>
</evidence>
<dbReference type="NCBIfam" id="TIGR02095">
    <property type="entry name" value="glgA"/>
    <property type="match status" value="1"/>
</dbReference>
<evidence type="ECO:0000256" key="6">
    <source>
        <dbReference type="ARBA" id="ARBA00022679"/>
    </source>
</evidence>
<comment type="caution">
    <text evidence="11">The sequence shown here is derived from an EMBL/GenBank/DDBJ whole genome shotgun (WGS) entry which is preliminary data.</text>
</comment>
<keyword evidence="7 8" id="KW-0320">Glycogen biosynthesis</keyword>
<dbReference type="NCBIfam" id="NF001899">
    <property type="entry name" value="PRK00654.1-2"/>
    <property type="match status" value="1"/>
</dbReference>
<sequence length="482" mass="52320">MNILFATSEIYPLAKTGGLADVSGALPAALRKLGLDVRVLIPGYPKVLAALPDKTLLASLELPVHGALRLYGAIMPDSTVPLIVIEHPGYYNRHGGPYQDITGHDWPDNYLRFGLLSAVAALLGSAASPLRWPVDIVHCNDWQTGLVPAYLHHGSTRPAATLMTIHNLAYQGIFPPHTLTELGLPSASFSIEGLEYYGNLSFLKAGLYYADHLSTVSPSYAEEIQHDALGFGMQGLLHHRRAQLTGIVNGIDTDDWNPATDPHLCRHYHPARMSGKAAVKRLLQIEHGLTGSKETPLFGVISRMTHQKGQDLLLAIAPQLIEAGVQIMVLGGGDALLETRLRQLAAEYPAQVGVVIGYDEGLAHRIEAGADIFLMPSRFEPCGLNQMYSQRYGTPPVVHRTGGLADTVTDTTGMSLADGSATGFMFDEATPAAFLAAVRRALDCYHSPRQWSQVKKNAMARDFSWKASARQYQTLYQSILAG</sequence>
<gene>
    <name evidence="8" type="primary">glgA</name>
    <name evidence="11" type="ORF">SFMTTN_2840</name>
</gene>
<feature type="domain" description="Glycosyl transferase family 1" evidence="9">
    <location>
        <begin position="293"/>
        <end position="455"/>
    </location>
</feature>
<evidence type="ECO:0000256" key="3">
    <source>
        <dbReference type="ARBA" id="ARBA00004964"/>
    </source>
</evidence>
<accession>A0A401JZH3</accession>
<evidence type="ECO:0000256" key="2">
    <source>
        <dbReference type="ARBA" id="ARBA00002764"/>
    </source>
</evidence>
<dbReference type="EMBL" id="BGOW01000033">
    <property type="protein sequence ID" value="GCB02024.1"/>
    <property type="molecule type" value="Genomic_DNA"/>
</dbReference>
<organism evidence="11 12">
    <name type="scientific">Sulfuriferula multivorans</name>
    <dbReference type="NCBI Taxonomy" id="1559896"/>
    <lineage>
        <taxon>Bacteria</taxon>
        <taxon>Pseudomonadati</taxon>
        <taxon>Pseudomonadota</taxon>
        <taxon>Betaproteobacteria</taxon>
        <taxon>Nitrosomonadales</taxon>
        <taxon>Sulfuricellaceae</taxon>
        <taxon>Sulfuriferula</taxon>
    </lineage>
</organism>
<dbReference type="EC" id="2.4.1.21" evidence="8"/>
<dbReference type="Gene3D" id="3.40.50.2000">
    <property type="entry name" value="Glycogen Phosphorylase B"/>
    <property type="match status" value="2"/>
</dbReference>
<evidence type="ECO:0000313" key="11">
    <source>
        <dbReference type="EMBL" id="GCB02024.1"/>
    </source>
</evidence>
<dbReference type="PANTHER" id="PTHR45825:SF11">
    <property type="entry name" value="ALPHA AMYLASE DOMAIN-CONTAINING PROTEIN"/>
    <property type="match status" value="1"/>
</dbReference>
<evidence type="ECO:0000256" key="7">
    <source>
        <dbReference type="ARBA" id="ARBA00023056"/>
    </source>
</evidence>
<dbReference type="GO" id="GO:0004373">
    <property type="term" value="F:alpha-1,4-glucan glucosyltransferase (UDP-glucose donor) activity"/>
    <property type="evidence" value="ECO:0007669"/>
    <property type="project" value="InterPro"/>
</dbReference>
<dbReference type="Proteomes" id="UP000286806">
    <property type="component" value="Unassembled WGS sequence"/>
</dbReference>
<dbReference type="Pfam" id="PF00534">
    <property type="entry name" value="Glycos_transf_1"/>
    <property type="match status" value="1"/>
</dbReference>
<protein>
    <recommendedName>
        <fullName evidence="8">Glycogen synthase</fullName>
        <ecNumber evidence="8">2.4.1.21</ecNumber>
    </recommendedName>
    <alternativeName>
        <fullName evidence="8">Starch [bacterial glycogen] synthase</fullName>
    </alternativeName>
</protein>
<dbReference type="InterPro" id="IPR013534">
    <property type="entry name" value="Starch_synth_cat_dom"/>
</dbReference>
<dbReference type="InterPro" id="IPR001296">
    <property type="entry name" value="Glyco_trans_1"/>
</dbReference>
<dbReference type="HAMAP" id="MF_00484">
    <property type="entry name" value="Glycogen_synth"/>
    <property type="match status" value="1"/>
</dbReference>
<evidence type="ECO:0000259" key="10">
    <source>
        <dbReference type="Pfam" id="PF08323"/>
    </source>
</evidence>
<dbReference type="AlphaFoldDB" id="A0A401JZH3"/>
<dbReference type="SUPFAM" id="SSF53756">
    <property type="entry name" value="UDP-Glycosyltransferase/glycogen phosphorylase"/>
    <property type="match status" value="1"/>
</dbReference>
<dbReference type="RefSeq" id="WP_124705789.1">
    <property type="nucleotide sequence ID" value="NZ_BGOW01000033.1"/>
</dbReference>
<comment type="pathway">
    <text evidence="3 8">Glycan biosynthesis; glycogen biosynthesis.</text>
</comment>
<dbReference type="GO" id="GO:0009011">
    <property type="term" value="F:alpha-1,4-glucan glucosyltransferase (ADP-glucose donor) activity"/>
    <property type="evidence" value="ECO:0007669"/>
    <property type="project" value="UniProtKB-UniRule"/>
</dbReference>
<evidence type="ECO:0000256" key="8">
    <source>
        <dbReference type="HAMAP-Rule" id="MF_00484"/>
    </source>
</evidence>
<keyword evidence="5 8" id="KW-0328">Glycosyltransferase</keyword>
<proteinExistence type="inferred from homology"/>
<reference evidence="11 12" key="1">
    <citation type="journal article" date="2019" name="Front. Microbiol.">
        <title>Genomes of Neutrophilic Sulfur-Oxidizing Chemolithoautotrophs Representing 9 Proteobacterial Species From 8 Genera.</title>
        <authorList>
            <person name="Watanabe T."/>
            <person name="Kojima H."/>
            <person name="Umezawa K."/>
            <person name="Hori C."/>
            <person name="Takasuka T.E."/>
            <person name="Kato Y."/>
            <person name="Fukui M."/>
        </authorList>
    </citation>
    <scope>NUCLEOTIDE SEQUENCE [LARGE SCALE GENOMIC DNA]</scope>
    <source>
        <strain evidence="11 12">TTN</strain>
    </source>
</reference>
<comment type="similarity">
    <text evidence="4 8">Belongs to the glycosyltransferase 1 family. Bacterial/plant glycogen synthase subfamily.</text>
</comment>
<keyword evidence="12" id="KW-1185">Reference proteome</keyword>